<keyword evidence="2" id="KW-1185">Reference proteome</keyword>
<protein>
    <submittedName>
        <fullName evidence="1">DUF3037 domain-containing protein</fullName>
    </submittedName>
</protein>
<sequence length="128" mass="13909">MTKRQPFQYAALRIIPRVERGEAVNAGVVLFCRPLRFLGARTHLDEPLLAALSPGCDAGEVRQLLTTIEHIAHGDPQGGAIAQLPASERFHWLVAPASTIVQAGPVHTGLTSEPEAELDRLFGKLVER</sequence>
<proteinExistence type="predicted"/>
<dbReference type="Pfam" id="PF11236">
    <property type="entry name" value="DUF3037"/>
    <property type="match status" value="1"/>
</dbReference>
<organism evidence="1 2">
    <name type="scientific">Solirubrobacter ginsenosidimutans</name>
    <dbReference type="NCBI Taxonomy" id="490573"/>
    <lineage>
        <taxon>Bacteria</taxon>
        <taxon>Bacillati</taxon>
        <taxon>Actinomycetota</taxon>
        <taxon>Thermoleophilia</taxon>
        <taxon>Solirubrobacterales</taxon>
        <taxon>Solirubrobacteraceae</taxon>
        <taxon>Solirubrobacter</taxon>
    </lineage>
</organism>
<dbReference type="RefSeq" id="WP_270041932.1">
    <property type="nucleotide sequence ID" value="NZ_JAPDOD010000020.1"/>
</dbReference>
<evidence type="ECO:0000313" key="1">
    <source>
        <dbReference type="EMBL" id="MDA0162695.1"/>
    </source>
</evidence>
<reference evidence="1" key="1">
    <citation type="submission" date="2022-10" db="EMBL/GenBank/DDBJ databases">
        <title>The WGS of Solirubrobacter ginsenosidimutans DSM 21036.</title>
        <authorList>
            <person name="Jiang Z."/>
        </authorList>
    </citation>
    <scope>NUCLEOTIDE SEQUENCE</scope>
    <source>
        <strain evidence="1">DSM 21036</strain>
    </source>
</reference>
<comment type="caution">
    <text evidence="1">The sequence shown here is derived from an EMBL/GenBank/DDBJ whole genome shotgun (WGS) entry which is preliminary data.</text>
</comment>
<dbReference type="Proteomes" id="UP001149140">
    <property type="component" value="Unassembled WGS sequence"/>
</dbReference>
<accession>A0A9X3MWR2</accession>
<dbReference type="EMBL" id="JAPDOD010000020">
    <property type="protein sequence ID" value="MDA0162695.1"/>
    <property type="molecule type" value="Genomic_DNA"/>
</dbReference>
<dbReference type="AlphaFoldDB" id="A0A9X3MWR2"/>
<evidence type="ECO:0000313" key="2">
    <source>
        <dbReference type="Proteomes" id="UP001149140"/>
    </source>
</evidence>
<dbReference type="InterPro" id="IPR021398">
    <property type="entry name" value="DUF3037"/>
</dbReference>
<gene>
    <name evidence="1" type="ORF">OM076_20655</name>
</gene>
<name>A0A9X3MWR2_9ACTN</name>